<dbReference type="InterPro" id="IPR014710">
    <property type="entry name" value="RmlC-like_jellyroll"/>
</dbReference>
<dbReference type="Gene3D" id="1.10.10.60">
    <property type="entry name" value="Homeodomain-like"/>
    <property type="match status" value="2"/>
</dbReference>
<proteinExistence type="predicted"/>
<dbReference type="Pfam" id="PF12833">
    <property type="entry name" value="HTH_18"/>
    <property type="match status" value="1"/>
</dbReference>
<evidence type="ECO:0000256" key="1">
    <source>
        <dbReference type="ARBA" id="ARBA00023015"/>
    </source>
</evidence>
<dbReference type="PRINTS" id="PR00032">
    <property type="entry name" value="HTHARAC"/>
</dbReference>
<dbReference type="GO" id="GO:0043565">
    <property type="term" value="F:sequence-specific DNA binding"/>
    <property type="evidence" value="ECO:0007669"/>
    <property type="project" value="InterPro"/>
</dbReference>
<dbReference type="PANTHER" id="PTHR43280:SF27">
    <property type="entry name" value="TRANSCRIPTIONAL REGULATOR MTLR"/>
    <property type="match status" value="1"/>
</dbReference>
<dbReference type="RefSeq" id="WP_073320945.1">
    <property type="nucleotide sequence ID" value="NZ_FQYP01000011.1"/>
</dbReference>
<keyword evidence="6" id="KW-1185">Reference proteome</keyword>
<evidence type="ECO:0000313" key="5">
    <source>
        <dbReference type="EMBL" id="SHJ58601.1"/>
    </source>
</evidence>
<keyword evidence="2 5" id="KW-0238">DNA-binding</keyword>
<dbReference type="PROSITE" id="PS01124">
    <property type="entry name" value="HTH_ARAC_FAMILY_2"/>
    <property type="match status" value="1"/>
</dbReference>
<keyword evidence="3" id="KW-0804">Transcription</keyword>
<dbReference type="STRING" id="570521.SAMN04488508_11130"/>
<accession>A0A1M6KI64</accession>
<organism evidence="5 6">
    <name type="scientific">Aquimarina spongiae</name>
    <dbReference type="NCBI Taxonomy" id="570521"/>
    <lineage>
        <taxon>Bacteria</taxon>
        <taxon>Pseudomonadati</taxon>
        <taxon>Bacteroidota</taxon>
        <taxon>Flavobacteriia</taxon>
        <taxon>Flavobacteriales</taxon>
        <taxon>Flavobacteriaceae</taxon>
        <taxon>Aquimarina</taxon>
    </lineage>
</organism>
<sequence>MGVLYEQIYLNQSSSLKVASYNYKNKSQCNIVSWHLHPEYELVFIRNGKGTVQLDMYTETYDDGLLIFLGPNIPHMPFGNTDFKTNVEVVIQFPESFVEEKLVHFPEFNGLSKFIDSAKNGIIFSSETHKKLSNQFLKLKNQNPTEQLLNTVHILYQLSVANHQRRLLKNKSFIDISNHSLERIATVYEFVNTHYAEHIGSEKIAQRLGLTSNSFCRLFKNTTNRSFISFLNEFRIKKAKEFFDNHGDTSISEAMYQCGFNDPSYFSKQFKKYMGYTPTQYRKRLLQL</sequence>
<name>A0A1M6KI64_9FLAO</name>
<evidence type="ECO:0000256" key="3">
    <source>
        <dbReference type="ARBA" id="ARBA00023163"/>
    </source>
</evidence>
<dbReference type="SUPFAM" id="SSF46689">
    <property type="entry name" value="Homeodomain-like"/>
    <property type="match status" value="2"/>
</dbReference>
<evidence type="ECO:0000259" key="4">
    <source>
        <dbReference type="PROSITE" id="PS01124"/>
    </source>
</evidence>
<dbReference type="InterPro" id="IPR009057">
    <property type="entry name" value="Homeodomain-like_sf"/>
</dbReference>
<dbReference type="OrthoDB" id="792101at2"/>
<dbReference type="Gene3D" id="2.60.120.10">
    <property type="entry name" value="Jelly Rolls"/>
    <property type="match status" value="1"/>
</dbReference>
<dbReference type="InterPro" id="IPR020449">
    <property type="entry name" value="Tscrpt_reg_AraC-type_HTH"/>
</dbReference>
<dbReference type="Proteomes" id="UP000184432">
    <property type="component" value="Unassembled WGS sequence"/>
</dbReference>
<dbReference type="SUPFAM" id="SSF51182">
    <property type="entry name" value="RmlC-like cupins"/>
    <property type="match status" value="1"/>
</dbReference>
<evidence type="ECO:0000256" key="2">
    <source>
        <dbReference type="ARBA" id="ARBA00023125"/>
    </source>
</evidence>
<evidence type="ECO:0000313" key="6">
    <source>
        <dbReference type="Proteomes" id="UP000184432"/>
    </source>
</evidence>
<feature type="domain" description="HTH araC/xylS-type" evidence="4">
    <location>
        <begin position="185"/>
        <end position="284"/>
    </location>
</feature>
<dbReference type="InterPro" id="IPR011051">
    <property type="entry name" value="RmlC_Cupin_sf"/>
</dbReference>
<dbReference type="AlphaFoldDB" id="A0A1M6KI64"/>
<dbReference type="EMBL" id="FQYP01000011">
    <property type="protein sequence ID" value="SHJ58601.1"/>
    <property type="molecule type" value="Genomic_DNA"/>
</dbReference>
<dbReference type="InterPro" id="IPR018060">
    <property type="entry name" value="HTH_AraC"/>
</dbReference>
<gene>
    <name evidence="5" type="ORF">SAMN04488508_11130</name>
</gene>
<dbReference type="PANTHER" id="PTHR43280">
    <property type="entry name" value="ARAC-FAMILY TRANSCRIPTIONAL REGULATOR"/>
    <property type="match status" value="1"/>
</dbReference>
<protein>
    <submittedName>
        <fullName evidence="5">AraC-type DNA-binding protein</fullName>
    </submittedName>
</protein>
<dbReference type="SMART" id="SM00342">
    <property type="entry name" value="HTH_ARAC"/>
    <property type="match status" value="1"/>
</dbReference>
<reference evidence="6" key="1">
    <citation type="submission" date="2016-11" db="EMBL/GenBank/DDBJ databases">
        <authorList>
            <person name="Varghese N."/>
            <person name="Submissions S."/>
        </authorList>
    </citation>
    <scope>NUCLEOTIDE SEQUENCE [LARGE SCALE GENOMIC DNA]</scope>
    <source>
        <strain evidence="6">DSM 22623</strain>
    </source>
</reference>
<keyword evidence="1" id="KW-0805">Transcription regulation</keyword>
<dbReference type="GO" id="GO:0003700">
    <property type="term" value="F:DNA-binding transcription factor activity"/>
    <property type="evidence" value="ECO:0007669"/>
    <property type="project" value="InterPro"/>
</dbReference>